<dbReference type="Pfam" id="PF01088">
    <property type="entry name" value="Peptidase_C12"/>
    <property type="match status" value="1"/>
</dbReference>
<dbReference type="RefSeq" id="XP_035681048.1">
    <property type="nucleotide sequence ID" value="XM_035825155.1"/>
</dbReference>
<keyword evidence="7 10" id="KW-0788">Thiol protease</keyword>
<comment type="function">
    <text evidence="8">Ubiquitin-protein hydrolase is involved both in the processing of ubiquitin precursors and of ubiquitinated proteins. This enzyme is a thiol protease that recognizes and hydrolyzes a peptide bond at the C-terminal glycine of ubiquitin.</text>
</comment>
<feature type="site" description="Transition state stabilizer" evidence="10">
    <location>
        <position position="117"/>
    </location>
</feature>
<dbReference type="CDD" id="cd09616">
    <property type="entry name" value="Peptidase_C12_UCH_L1_L3"/>
    <property type="match status" value="1"/>
</dbReference>
<dbReference type="GeneID" id="118418982"/>
<feature type="site" description="Important for enzyme activity" evidence="10">
    <location>
        <position position="210"/>
    </location>
</feature>
<keyword evidence="13" id="KW-1185">Reference proteome</keyword>
<reference evidence="14" key="2">
    <citation type="submission" date="2025-08" db="UniProtKB">
        <authorList>
            <consortium name="RefSeq"/>
        </authorList>
    </citation>
    <scope>IDENTIFICATION</scope>
    <source>
        <strain evidence="14">S238N-H82</strain>
        <tissue evidence="14">Testes</tissue>
    </source>
</reference>
<evidence type="ECO:0000256" key="6">
    <source>
        <dbReference type="ARBA" id="ARBA00022801"/>
    </source>
</evidence>
<sequence length="257" mass="28700">MASAGIQSRGDEQGEKVCRYLIFVVWSRTLRSRVPVKRPAACNVSQFVKELGMPGSWSYTDVFGLDPELLAMVPQPCVALLLLFPINDKYEQYRKGEEERIKEAGQNVTSKLYYMKQTIGNACGTIALLHSIANNQESIKPEKALKTFLENTASLDPVERAAYLEKDESIKVAHESSALEGQTETPSRDDEINLHFVALVQKEGELYELDGRKPFPINHGKTTADSFLEDAAKVCKEFMARDPEELHFTVVALAQTG</sequence>
<evidence type="ECO:0000256" key="8">
    <source>
        <dbReference type="ARBA" id="ARBA00055560"/>
    </source>
</evidence>
<evidence type="ECO:0000256" key="5">
    <source>
        <dbReference type="ARBA" id="ARBA00022786"/>
    </source>
</evidence>
<proteinExistence type="inferred from homology"/>
<dbReference type="OMA" id="IDLHYVC"/>
<evidence type="ECO:0000256" key="4">
    <source>
        <dbReference type="ARBA" id="ARBA00022670"/>
    </source>
</evidence>
<dbReference type="InterPro" id="IPR036959">
    <property type="entry name" value="Peptidase_C12_UCH_sf"/>
</dbReference>
<dbReference type="AlphaFoldDB" id="A0A9J7LF47"/>
<protein>
    <recommendedName>
        <fullName evidence="9 11">Ubiquitin carboxyl-terminal hydrolase</fullName>
        <ecNumber evidence="3 11">3.4.19.12</ecNumber>
    </recommendedName>
</protein>
<evidence type="ECO:0000256" key="11">
    <source>
        <dbReference type="RuleBase" id="RU361215"/>
    </source>
</evidence>
<feature type="active site" description="Proton donor" evidence="10">
    <location>
        <position position="195"/>
    </location>
</feature>
<dbReference type="Proteomes" id="UP000001554">
    <property type="component" value="Chromosome 7"/>
</dbReference>
<dbReference type="GO" id="GO:0006511">
    <property type="term" value="P:ubiquitin-dependent protein catabolic process"/>
    <property type="evidence" value="ECO:0007669"/>
    <property type="project" value="UniProtKB-UniRule"/>
</dbReference>
<evidence type="ECO:0000256" key="7">
    <source>
        <dbReference type="ARBA" id="ARBA00022807"/>
    </source>
</evidence>
<gene>
    <name evidence="14" type="primary">LOC118418982</name>
</gene>
<dbReference type="InterPro" id="IPR001578">
    <property type="entry name" value="Peptidase_C12_UCH"/>
</dbReference>
<dbReference type="GO" id="GO:0030163">
    <property type="term" value="P:protein catabolic process"/>
    <property type="evidence" value="ECO:0000318"/>
    <property type="project" value="GO_Central"/>
</dbReference>
<keyword evidence="6 10" id="KW-0378">Hydrolase</keyword>
<evidence type="ECO:0000256" key="1">
    <source>
        <dbReference type="ARBA" id="ARBA00000707"/>
    </source>
</evidence>
<reference evidence="13" key="1">
    <citation type="journal article" date="2020" name="Nat. Ecol. Evol.">
        <title>Deeply conserved synteny resolves early events in vertebrate evolution.</title>
        <authorList>
            <person name="Simakov O."/>
            <person name="Marletaz F."/>
            <person name="Yue J.X."/>
            <person name="O'Connell B."/>
            <person name="Jenkins J."/>
            <person name="Brandt A."/>
            <person name="Calef R."/>
            <person name="Tung C.H."/>
            <person name="Huang T.K."/>
            <person name="Schmutz J."/>
            <person name="Satoh N."/>
            <person name="Yu J.K."/>
            <person name="Putnam N.H."/>
            <person name="Green R.E."/>
            <person name="Rokhsar D.S."/>
        </authorList>
    </citation>
    <scope>NUCLEOTIDE SEQUENCE [LARGE SCALE GENOMIC DNA]</scope>
    <source>
        <strain evidence="13">S238N-H82</strain>
    </source>
</reference>
<dbReference type="EC" id="3.4.19.12" evidence="3 11"/>
<dbReference type="PROSITE" id="PS00140">
    <property type="entry name" value="UCH_1"/>
    <property type="match status" value="1"/>
</dbReference>
<comment type="catalytic activity">
    <reaction evidence="1 10 11">
        <text>Thiol-dependent hydrolysis of ester, thioester, amide, peptide and isopeptide bonds formed by the C-terminal Gly of ubiquitin (a 76-residue protein attached to proteins as an intracellular targeting signal).</text>
        <dbReference type="EC" id="3.4.19.12"/>
    </reaction>
</comment>
<dbReference type="PROSITE" id="PS52048">
    <property type="entry name" value="UCH_DOMAIN"/>
    <property type="match status" value="1"/>
</dbReference>
<organism evidence="13 14">
    <name type="scientific">Branchiostoma floridae</name>
    <name type="common">Florida lancelet</name>
    <name type="synonym">Amphioxus</name>
    <dbReference type="NCBI Taxonomy" id="7739"/>
    <lineage>
        <taxon>Eukaryota</taxon>
        <taxon>Metazoa</taxon>
        <taxon>Chordata</taxon>
        <taxon>Cephalochordata</taxon>
        <taxon>Leptocardii</taxon>
        <taxon>Amphioxiformes</taxon>
        <taxon>Branchiostomatidae</taxon>
        <taxon>Branchiostoma</taxon>
    </lineage>
</organism>
<dbReference type="PANTHER" id="PTHR10589">
    <property type="entry name" value="UBIQUITIN CARBOXYL-TERMINAL HYDROLASE"/>
    <property type="match status" value="1"/>
</dbReference>
<keyword evidence="5 10" id="KW-0833">Ubl conjugation pathway</keyword>
<dbReference type="InterPro" id="IPR057254">
    <property type="entry name" value="UCH_AS"/>
</dbReference>
<evidence type="ECO:0000259" key="12">
    <source>
        <dbReference type="PROSITE" id="PS52048"/>
    </source>
</evidence>
<name>A0A9J7LF47_BRAFL</name>
<feature type="active site" description="Nucleophile" evidence="10">
    <location>
        <position position="123"/>
    </location>
</feature>
<evidence type="ECO:0000313" key="14">
    <source>
        <dbReference type="RefSeq" id="XP_035681048.1"/>
    </source>
</evidence>
<dbReference type="GO" id="GO:0004843">
    <property type="term" value="F:cysteine-type deubiquitinase activity"/>
    <property type="evidence" value="ECO:0000318"/>
    <property type="project" value="GO_Central"/>
</dbReference>
<dbReference type="KEGG" id="bfo:118418982"/>
<dbReference type="Gene3D" id="3.40.532.10">
    <property type="entry name" value="Peptidase C12, ubiquitin carboxyl-terminal hydrolase"/>
    <property type="match status" value="1"/>
</dbReference>
<dbReference type="SUPFAM" id="SSF54001">
    <property type="entry name" value="Cysteine proteinases"/>
    <property type="match status" value="1"/>
</dbReference>
<keyword evidence="4 10" id="KW-0645">Protease</keyword>
<dbReference type="FunFam" id="3.40.532.10:FF:000006">
    <property type="entry name" value="Ubiquitin carboxyl-terminal hydrolase"/>
    <property type="match status" value="1"/>
</dbReference>
<dbReference type="GO" id="GO:0005737">
    <property type="term" value="C:cytoplasm"/>
    <property type="evidence" value="ECO:0000318"/>
    <property type="project" value="GO_Central"/>
</dbReference>
<dbReference type="OrthoDB" id="427186at2759"/>
<evidence type="ECO:0000256" key="3">
    <source>
        <dbReference type="ARBA" id="ARBA00012759"/>
    </source>
</evidence>
<evidence type="ECO:0000256" key="2">
    <source>
        <dbReference type="ARBA" id="ARBA00009326"/>
    </source>
</evidence>
<dbReference type="InterPro" id="IPR038765">
    <property type="entry name" value="Papain-like_cys_pep_sf"/>
</dbReference>
<dbReference type="PANTHER" id="PTHR10589:SF17">
    <property type="entry name" value="UBIQUITIN CARBOXYL-TERMINAL HYDROLASE"/>
    <property type="match status" value="1"/>
</dbReference>
<comment type="similarity">
    <text evidence="2 10 11">Belongs to the peptidase C12 family.</text>
</comment>
<evidence type="ECO:0000313" key="13">
    <source>
        <dbReference type="Proteomes" id="UP000001554"/>
    </source>
</evidence>
<dbReference type="PRINTS" id="PR00707">
    <property type="entry name" value="UBCTHYDRLASE"/>
</dbReference>
<evidence type="ECO:0000256" key="10">
    <source>
        <dbReference type="PROSITE-ProRule" id="PRU01393"/>
    </source>
</evidence>
<feature type="domain" description="UCH catalytic" evidence="12">
    <location>
        <begin position="32"/>
        <end position="255"/>
    </location>
</feature>
<accession>A0A9J7LF47</accession>
<evidence type="ECO:0000256" key="9">
    <source>
        <dbReference type="ARBA" id="ARBA00073226"/>
    </source>
</evidence>